<keyword evidence="3" id="KW-1185">Reference proteome</keyword>
<feature type="region of interest" description="Disordered" evidence="1">
    <location>
        <begin position="1"/>
        <end position="26"/>
    </location>
</feature>
<evidence type="ECO:0000256" key="1">
    <source>
        <dbReference type="SAM" id="MobiDB-lite"/>
    </source>
</evidence>
<reference evidence="2" key="2">
    <citation type="submission" date="2017-10" db="EMBL/GenBank/DDBJ databases">
        <title>Ladona fulva Genome sequencing and assembly.</title>
        <authorList>
            <person name="Murali S."/>
            <person name="Richards S."/>
            <person name="Bandaranaike D."/>
            <person name="Bellair M."/>
            <person name="Blankenburg K."/>
            <person name="Chao H."/>
            <person name="Dinh H."/>
            <person name="Doddapaneni H."/>
            <person name="Dugan-Rocha S."/>
            <person name="Elkadiri S."/>
            <person name="Gnanaolivu R."/>
            <person name="Hernandez B."/>
            <person name="Skinner E."/>
            <person name="Javaid M."/>
            <person name="Lee S."/>
            <person name="Li M."/>
            <person name="Ming W."/>
            <person name="Munidasa M."/>
            <person name="Muniz J."/>
            <person name="Nguyen L."/>
            <person name="Hughes D."/>
            <person name="Osuji N."/>
            <person name="Pu L.-L."/>
            <person name="Puazo M."/>
            <person name="Qu C."/>
            <person name="Quiroz J."/>
            <person name="Raj R."/>
            <person name="Weissenberger G."/>
            <person name="Xin Y."/>
            <person name="Zou X."/>
            <person name="Han Y."/>
            <person name="Worley K."/>
            <person name="Muzny D."/>
            <person name="Gibbs R."/>
        </authorList>
    </citation>
    <scope>NUCLEOTIDE SEQUENCE</scope>
    <source>
        <strain evidence="2">Sampled in the wild</strain>
    </source>
</reference>
<protein>
    <submittedName>
        <fullName evidence="2">Uncharacterized protein</fullName>
    </submittedName>
</protein>
<organism evidence="2 3">
    <name type="scientific">Ladona fulva</name>
    <name type="common">Scarce chaser dragonfly</name>
    <name type="synonym">Libellula fulva</name>
    <dbReference type="NCBI Taxonomy" id="123851"/>
    <lineage>
        <taxon>Eukaryota</taxon>
        <taxon>Metazoa</taxon>
        <taxon>Ecdysozoa</taxon>
        <taxon>Arthropoda</taxon>
        <taxon>Hexapoda</taxon>
        <taxon>Insecta</taxon>
        <taxon>Pterygota</taxon>
        <taxon>Palaeoptera</taxon>
        <taxon>Odonata</taxon>
        <taxon>Epiprocta</taxon>
        <taxon>Anisoptera</taxon>
        <taxon>Libelluloidea</taxon>
        <taxon>Libellulidae</taxon>
        <taxon>Ladona</taxon>
    </lineage>
</organism>
<dbReference type="Proteomes" id="UP000792457">
    <property type="component" value="Unassembled WGS sequence"/>
</dbReference>
<evidence type="ECO:0000313" key="3">
    <source>
        <dbReference type="Proteomes" id="UP000792457"/>
    </source>
</evidence>
<name>A0A8K0KF03_LADFU</name>
<feature type="compositionally biased region" description="Basic residues" evidence="1">
    <location>
        <begin position="51"/>
        <end position="61"/>
    </location>
</feature>
<dbReference type="OrthoDB" id="10681464at2759"/>
<proteinExistence type="predicted"/>
<dbReference type="AlphaFoldDB" id="A0A8K0KF03"/>
<reference evidence="2" key="1">
    <citation type="submission" date="2013-04" db="EMBL/GenBank/DDBJ databases">
        <authorList>
            <person name="Qu J."/>
            <person name="Murali S.C."/>
            <person name="Bandaranaike D."/>
            <person name="Bellair M."/>
            <person name="Blankenburg K."/>
            <person name="Chao H."/>
            <person name="Dinh H."/>
            <person name="Doddapaneni H."/>
            <person name="Downs B."/>
            <person name="Dugan-Rocha S."/>
            <person name="Elkadiri S."/>
            <person name="Gnanaolivu R.D."/>
            <person name="Hernandez B."/>
            <person name="Javaid M."/>
            <person name="Jayaseelan J.C."/>
            <person name="Lee S."/>
            <person name="Li M."/>
            <person name="Ming W."/>
            <person name="Munidasa M."/>
            <person name="Muniz J."/>
            <person name="Nguyen L."/>
            <person name="Ongeri F."/>
            <person name="Osuji N."/>
            <person name="Pu L.-L."/>
            <person name="Puazo M."/>
            <person name="Qu C."/>
            <person name="Quiroz J."/>
            <person name="Raj R."/>
            <person name="Weissenberger G."/>
            <person name="Xin Y."/>
            <person name="Zou X."/>
            <person name="Han Y."/>
            <person name="Richards S."/>
            <person name="Worley K."/>
            <person name="Muzny D."/>
            <person name="Gibbs R."/>
        </authorList>
    </citation>
    <scope>NUCLEOTIDE SEQUENCE</scope>
    <source>
        <strain evidence="2">Sampled in the wild</strain>
    </source>
</reference>
<evidence type="ECO:0000313" key="2">
    <source>
        <dbReference type="EMBL" id="KAG8232811.1"/>
    </source>
</evidence>
<comment type="caution">
    <text evidence="2">The sequence shown here is derived from an EMBL/GenBank/DDBJ whole genome shotgun (WGS) entry which is preliminary data.</text>
</comment>
<accession>A0A8K0KF03</accession>
<feature type="region of interest" description="Disordered" evidence="1">
    <location>
        <begin position="42"/>
        <end position="63"/>
    </location>
</feature>
<gene>
    <name evidence="2" type="ORF">J437_LFUL007965</name>
</gene>
<sequence length="350" mass="39495">MERWRKSLAHCAPMASSNSTRRSAKKETNMLLKVKRQMNGESSNIGSMWRPKVHSSRKSIPRRLSYSKHDDSISLMNIGNNLDDTIKSTPMKLETVPVVKVSNFDETKKKEDDDEELGVKKDTLEYLKSIGVIGNSNSQQKGKVPTVPAKNVSSAKKTKILPSATKLVQTNTDISKESFCHSDQVKDHIQSVNVIELQNDTNLVSLQQKVKELLMKQTKEKSELKERYEIEVMNLEKSHEKELIDLFNPSAQTNKSEPVAVTDISMSENHISQEIMSQDSFLKSPFSGTWRVSHLDDDDDDDLVSNDTPTLGINSISNVTINGQQFLDTPATRRLVTQRITQGIETLFFK</sequence>
<dbReference type="EMBL" id="KZ308654">
    <property type="protein sequence ID" value="KAG8232811.1"/>
    <property type="molecule type" value="Genomic_DNA"/>
</dbReference>